<sequence>MDKLLSFVGFQWYLAQFADKPACSRAAAETCIHNMSRNDSFEGHVFQKLKNPFIFALIRLVRIRLQTTRAFVRQIQEE</sequence>
<proteinExistence type="predicted"/>
<reference evidence="1 2" key="1">
    <citation type="submission" date="2015-09" db="EMBL/GenBank/DDBJ databases">
        <title>Trachymyrmex zeteki WGS genome.</title>
        <authorList>
            <person name="Nygaard S."/>
            <person name="Hu H."/>
            <person name="Boomsma J."/>
            <person name="Zhang G."/>
        </authorList>
    </citation>
    <scope>NUCLEOTIDE SEQUENCE [LARGE SCALE GENOMIC DNA]</scope>
    <source>
        <strain evidence="1">Tzet28-1</strain>
        <tissue evidence="1">Whole body</tissue>
    </source>
</reference>
<protein>
    <submittedName>
        <fullName evidence="1">Uncharacterized protein</fullName>
    </submittedName>
</protein>
<organism evidence="1 2">
    <name type="scientific">Mycetomoellerius zeteki</name>
    <dbReference type="NCBI Taxonomy" id="64791"/>
    <lineage>
        <taxon>Eukaryota</taxon>
        <taxon>Metazoa</taxon>
        <taxon>Ecdysozoa</taxon>
        <taxon>Arthropoda</taxon>
        <taxon>Hexapoda</taxon>
        <taxon>Insecta</taxon>
        <taxon>Pterygota</taxon>
        <taxon>Neoptera</taxon>
        <taxon>Endopterygota</taxon>
        <taxon>Hymenoptera</taxon>
        <taxon>Apocrita</taxon>
        <taxon>Aculeata</taxon>
        <taxon>Formicoidea</taxon>
        <taxon>Formicidae</taxon>
        <taxon>Myrmicinae</taxon>
        <taxon>Mycetomoellerius</taxon>
    </lineage>
</organism>
<keyword evidence="2" id="KW-1185">Reference proteome</keyword>
<dbReference type="EMBL" id="KQ982123">
    <property type="protein sequence ID" value="KYQ59888.1"/>
    <property type="molecule type" value="Genomic_DNA"/>
</dbReference>
<dbReference type="Proteomes" id="UP000075809">
    <property type="component" value="Unassembled WGS sequence"/>
</dbReference>
<dbReference type="AlphaFoldDB" id="A0A151XHX6"/>
<name>A0A151XHX6_9HYME</name>
<evidence type="ECO:0000313" key="2">
    <source>
        <dbReference type="Proteomes" id="UP000075809"/>
    </source>
</evidence>
<evidence type="ECO:0000313" key="1">
    <source>
        <dbReference type="EMBL" id="KYQ59888.1"/>
    </source>
</evidence>
<gene>
    <name evidence="1" type="ORF">ALC60_01084</name>
</gene>
<accession>A0A151XHX6</accession>